<keyword evidence="8" id="KW-0812">Transmembrane</keyword>
<keyword evidence="6" id="KW-0482">Metalloprotease</keyword>
<keyword evidence="8" id="KW-0472">Membrane</keyword>
<dbReference type="InterPro" id="IPR011055">
    <property type="entry name" value="Dup_hybrid_motif"/>
</dbReference>
<sequence length="460" mass="49436">MTDTSSSRVFGQRKEPWLLILARGEKVRHVTLKPWMTATAIGLSMLTCVGFLGATAYLMLRDDLIGGTMARQARMQHDYEDRIAALRAQVDRVASRQLLDQQVVEQKVEKLLEQQSAISSRNGRIGSLVERAEDSGLDVRADEAPALDGQEEPAIPAYAPRAPRDKQAGAQGIRAIEAMIGLKTPADKTLADRPAEPPRDEPSRTGALRAFARLAAPAESLSDRADRLFSKVTISLKQIERQQRAQIDTLTADAVKTADAIQSIATRVGVPLDMATSPTASDEDAVGGPYIEPQAPDGFDRSLVALDGALSRLESARVQARRLPVSNPAPGSQITSPFGNRPDPFLGRLALHSGIDFRIGVGTAVHATAPGTVITAGFNGSYGYLVEIDHGNGVATRYAHMSEIAVHNGQKVTAGTTLGFSGNTGRSTGPHLHYEVRLDGRPVDPMRFLMAGRTLAPYIN</sequence>
<evidence type="ECO:0000256" key="1">
    <source>
        <dbReference type="ARBA" id="ARBA00001947"/>
    </source>
</evidence>
<evidence type="ECO:0000259" key="9">
    <source>
        <dbReference type="Pfam" id="PF01551"/>
    </source>
</evidence>
<dbReference type="CDD" id="cd12797">
    <property type="entry name" value="M23_peptidase"/>
    <property type="match status" value="1"/>
</dbReference>
<evidence type="ECO:0000256" key="5">
    <source>
        <dbReference type="ARBA" id="ARBA00022833"/>
    </source>
</evidence>
<evidence type="ECO:0000256" key="3">
    <source>
        <dbReference type="ARBA" id="ARBA00022723"/>
    </source>
</evidence>
<evidence type="ECO:0000313" key="10">
    <source>
        <dbReference type="EMBL" id="OQP88476.1"/>
    </source>
</evidence>
<dbReference type="SUPFAM" id="SSF51261">
    <property type="entry name" value="Duplicated hybrid motif"/>
    <property type="match status" value="1"/>
</dbReference>
<feature type="transmembrane region" description="Helical" evidence="8">
    <location>
        <begin position="35"/>
        <end position="60"/>
    </location>
</feature>
<proteinExistence type="predicted"/>
<keyword evidence="5" id="KW-0862">Zinc</keyword>
<reference evidence="10 11" key="1">
    <citation type="journal article" date="2017" name="Antonie Van Leeuwenhoek">
        <title>Rhizobium rhizosphaerae sp. nov., a novel species isolated from rice rhizosphere.</title>
        <authorList>
            <person name="Zhao J.J."/>
            <person name="Zhang J."/>
            <person name="Zhang R.J."/>
            <person name="Zhang C.W."/>
            <person name="Yin H.Q."/>
            <person name="Zhang X.X."/>
        </authorList>
    </citation>
    <scope>NUCLEOTIDE SEQUENCE [LARGE SCALE GENOMIC DNA]</scope>
    <source>
        <strain evidence="10 11">RD15</strain>
    </source>
</reference>
<dbReference type="RefSeq" id="WP_245295520.1">
    <property type="nucleotide sequence ID" value="NZ_MSPX01000001.1"/>
</dbReference>
<evidence type="ECO:0000256" key="8">
    <source>
        <dbReference type="SAM" id="Phobius"/>
    </source>
</evidence>
<feature type="region of interest" description="Disordered" evidence="7">
    <location>
        <begin position="144"/>
        <end position="170"/>
    </location>
</feature>
<dbReference type="Pfam" id="PF01551">
    <property type="entry name" value="Peptidase_M23"/>
    <property type="match status" value="1"/>
</dbReference>
<evidence type="ECO:0000313" key="11">
    <source>
        <dbReference type="Proteomes" id="UP000192652"/>
    </source>
</evidence>
<dbReference type="EMBL" id="MSPX01000001">
    <property type="protein sequence ID" value="OQP88476.1"/>
    <property type="molecule type" value="Genomic_DNA"/>
</dbReference>
<evidence type="ECO:0000256" key="6">
    <source>
        <dbReference type="ARBA" id="ARBA00023049"/>
    </source>
</evidence>
<feature type="domain" description="M23ase beta-sheet core" evidence="9">
    <location>
        <begin position="351"/>
        <end position="445"/>
    </location>
</feature>
<comment type="cofactor">
    <cofactor evidence="1">
        <name>Zn(2+)</name>
        <dbReference type="ChEBI" id="CHEBI:29105"/>
    </cofactor>
</comment>
<dbReference type="PANTHER" id="PTHR21666">
    <property type="entry name" value="PEPTIDASE-RELATED"/>
    <property type="match status" value="1"/>
</dbReference>
<evidence type="ECO:0000256" key="7">
    <source>
        <dbReference type="SAM" id="MobiDB-lite"/>
    </source>
</evidence>
<accession>A0ABX3PJY9</accession>
<organism evidence="10 11">
    <name type="scientific">Xaviernesmea rhizosphaerae</name>
    <dbReference type="NCBI Taxonomy" id="1672749"/>
    <lineage>
        <taxon>Bacteria</taxon>
        <taxon>Pseudomonadati</taxon>
        <taxon>Pseudomonadota</taxon>
        <taxon>Alphaproteobacteria</taxon>
        <taxon>Hyphomicrobiales</taxon>
        <taxon>Rhizobiaceae</taxon>
        <taxon>Rhizobium/Agrobacterium group</taxon>
        <taxon>Xaviernesmea</taxon>
    </lineage>
</organism>
<keyword evidence="3" id="KW-0479">Metal-binding</keyword>
<evidence type="ECO:0000256" key="4">
    <source>
        <dbReference type="ARBA" id="ARBA00022801"/>
    </source>
</evidence>
<dbReference type="Gene3D" id="2.70.70.10">
    <property type="entry name" value="Glucose Permease (Domain IIA)"/>
    <property type="match status" value="1"/>
</dbReference>
<evidence type="ECO:0000256" key="2">
    <source>
        <dbReference type="ARBA" id="ARBA00022670"/>
    </source>
</evidence>
<feature type="compositionally biased region" description="Basic and acidic residues" evidence="7">
    <location>
        <begin position="185"/>
        <end position="203"/>
    </location>
</feature>
<gene>
    <name evidence="10" type="ORF">BTR14_01955</name>
</gene>
<dbReference type="InterPro" id="IPR016047">
    <property type="entry name" value="M23ase_b-sheet_dom"/>
</dbReference>
<dbReference type="PANTHER" id="PTHR21666:SF288">
    <property type="entry name" value="CELL DIVISION PROTEIN YTFB"/>
    <property type="match status" value="1"/>
</dbReference>
<dbReference type="InterPro" id="IPR050570">
    <property type="entry name" value="Cell_wall_metabolism_enzyme"/>
</dbReference>
<keyword evidence="11" id="KW-1185">Reference proteome</keyword>
<keyword evidence="2" id="KW-0645">Protease</keyword>
<dbReference type="Proteomes" id="UP000192652">
    <property type="component" value="Unassembled WGS sequence"/>
</dbReference>
<feature type="region of interest" description="Disordered" evidence="7">
    <location>
        <begin position="184"/>
        <end position="204"/>
    </location>
</feature>
<protein>
    <recommendedName>
        <fullName evidence="9">M23ase beta-sheet core domain-containing protein</fullName>
    </recommendedName>
</protein>
<name>A0ABX3PJY9_9HYPH</name>
<keyword evidence="4" id="KW-0378">Hydrolase</keyword>
<keyword evidence="8" id="KW-1133">Transmembrane helix</keyword>
<comment type="caution">
    <text evidence="10">The sequence shown here is derived from an EMBL/GenBank/DDBJ whole genome shotgun (WGS) entry which is preliminary data.</text>
</comment>